<feature type="domain" description="HTH lysR-type" evidence="5">
    <location>
        <begin position="6"/>
        <end position="63"/>
    </location>
</feature>
<protein>
    <submittedName>
        <fullName evidence="6">Transcriptional regulator</fullName>
    </submittedName>
</protein>
<organism evidence="6 7">
    <name type="scientific">Vibrio furnissii</name>
    <dbReference type="NCBI Taxonomy" id="29494"/>
    <lineage>
        <taxon>Bacteria</taxon>
        <taxon>Pseudomonadati</taxon>
        <taxon>Pseudomonadota</taxon>
        <taxon>Gammaproteobacteria</taxon>
        <taxon>Vibrionales</taxon>
        <taxon>Vibrionaceae</taxon>
        <taxon>Vibrio</taxon>
    </lineage>
</organism>
<evidence type="ECO:0000259" key="5">
    <source>
        <dbReference type="PROSITE" id="PS50931"/>
    </source>
</evidence>
<dbReference type="FunFam" id="1.10.10.10:FF:000001">
    <property type="entry name" value="LysR family transcriptional regulator"/>
    <property type="match status" value="1"/>
</dbReference>
<dbReference type="AlphaFoldDB" id="A0A0Q2V0H6"/>
<sequence>MSERIPPFQGLFYFYTAAETGSFKLAAERLFVTPAAISQQIRLLEEWLGAELFIRQHRKILLTHEGTILYHQAQKGFAHLQEGIRLINQDPAPHQLSISTLPSFAQHWLVPRIGDFRAQHPEISLLIEPTSDLVNFQDSSVDVCIRYGSGDYKNVRSEWLMDEVLYPVCHPIYQQQHKIYQLDDLVRADLIEDIWPDMDWGVWLRNLGYDSSKPTLQYNGSQFVLEGALAVQGVALVKHATVCRYIEEGKLVQIGNVALKPRFQFYLCAPNGYFKRPKIQAFHQWLRSEITQFQQRYPYTGEVRDTQFDR</sequence>
<dbReference type="PANTHER" id="PTHR30537">
    <property type="entry name" value="HTH-TYPE TRANSCRIPTIONAL REGULATOR"/>
    <property type="match status" value="1"/>
</dbReference>
<dbReference type="PROSITE" id="PS50931">
    <property type="entry name" value="HTH_LYSR"/>
    <property type="match status" value="1"/>
</dbReference>
<dbReference type="InterPro" id="IPR058163">
    <property type="entry name" value="LysR-type_TF_proteobact-type"/>
</dbReference>
<dbReference type="InterPro" id="IPR036388">
    <property type="entry name" value="WH-like_DNA-bd_sf"/>
</dbReference>
<keyword evidence="3" id="KW-0238">DNA-binding</keyword>
<dbReference type="InParanoid" id="A0A0Q2V0H6"/>
<keyword evidence="2" id="KW-0805">Transcription regulation</keyword>
<evidence type="ECO:0000256" key="2">
    <source>
        <dbReference type="ARBA" id="ARBA00023015"/>
    </source>
</evidence>
<comment type="similarity">
    <text evidence="1">Belongs to the LysR transcriptional regulatory family.</text>
</comment>
<dbReference type="Gene3D" id="3.40.190.10">
    <property type="entry name" value="Periplasmic binding protein-like II"/>
    <property type="match status" value="2"/>
</dbReference>
<evidence type="ECO:0000313" key="6">
    <source>
        <dbReference type="EMBL" id="KQH86256.1"/>
    </source>
</evidence>
<dbReference type="InterPro" id="IPR036390">
    <property type="entry name" value="WH_DNA-bd_sf"/>
</dbReference>
<dbReference type="PRINTS" id="PR00039">
    <property type="entry name" value="HTHLYSR"/>
</dbReference>
<dbReference type="SUPFAM" id="SSF53850">
    <property type="entry name" value="Periplasmic binding protein-like II"/>
    <property type="match status" value="1"/>
</dbReference>
<evidence type="ECO:0000313" key="7">
    <source>
        <dbReference type="Proteomes" id="UP000051221"/>
    </source>
</evidence>
<dbReference type="OrthoDB" id="5526340at2"/>
<dbReference type="CDD" id="cd08432">
    <property type="entry name" value="PBP2_GcdR_TrpI_HvrB_AmpR_like"/>
    <property type="match status" value="1"/>
</dbReference>
<proteinExistence type="inferred from homology"/>
<dbReference type="Pfam" id="PF03466">
    <property type="entry name" value="LysR_substrate"/>
    <property type="match status" value="1"/>
</dbReference>
<dbReference type="GeneID" id="50534644"/>
<dbReference type="GO" id="GO:0006351">
    <property type="term" value="P:DNA-templated transcription"/>
    <property type="evidence" value="ECO:0007669"/>
    <property type="project" value="TreeGrafter"/>
</dbReference>
<dbReference type="PANTHER" id="PTHR30537:SF74">
    <property type="entry name" value="HTH-TYPE TRANSCRIPTIONAL REGULATOR TRPI"/>
    <property type="match status" value="1"/>
</dbReference>
<dbReference type="InterPro" id="IPR000847">
    <property type="entry name" value="LysR_HTH_N"/>
</dbReference>
<accession>A0A0Q2V0H6</accession>
<dbReference type="OMA" id="PTFASKW"/>
<dbReference type="Proteomes" id="UP000051221">
    <property type="component" value="Unassembled WGS sequence"/>
</dbReference>
<name>A0A0Q2V0H6_VIBFU</name>
<dbReference type="InterPro" id="IPR005119">
    <property type="entry name" value="LysR_subst-bd"/>
</dbReference>
<dbReference type="GO" id="GO:0043565">
    <property type="term" value="F:sequence-specific DNA binding"/>
    <property type="evidence" value="ECO:0007669"/>
    <property type="project" value="TreeGrafter"/>
</dbReference>
<keyword evidence="7" id="KW-1185">Reference proteome</keyword>
<dbReference type="Gene3D" id="1.10.10.10">
    <property type="entry name" value="Winged helix-like DNA-binding domain superfamily/Winged helix DNA-binding domain"/>
    <property type="match status" value="1"/>
</dbReference>
<reference evidence="6 7" key="1">
    <citation type="submission" date="2015-08" db="EMBL/GenBank/DDBJ databases">
        <title>Antibacterial properties of a collection of Vibrionaceae strains.</title>
        <authorList>
            <person name="Giubergia S."/>
        </authorList>
    </citation>
    <scope>NUCLEOTIDE SEQUENCE [LARGE SCALE GENOMIC DNA]</scope>
    <source>
        <strain evidence="6 7">S0821</strain>
    </source>
</reference>
<dbReference type="Pfam" id="PF00126">
    <property type="entry name" value="HTH_1"/>
    <property type="match status" value="1"/>
</dbReference>
<dbReference type="RefSeq" id="WP_004729570.1">
    <property type="nucleotide sequence ID" value="NZ_CABLCD010000022.1"/>
</dbReference>
<evidence type="ECO:0000256" key="3">
    <source>
        <dbReference type="ARBA" id="ARBA00023125"/>
    </source>
</evidence>
<keyword evidence="4" id="KW-0804">Transcription</keyword>
<dbReference type="GO" id="GO:0003700">
    <property type="term" value="F:DNA-binding transcription factor activity"/>
    <property type="evidence" value="ECO:0007669"/>
    <property type="project" value="InterPro"/>
</dbReference>
<dbReference type="EMBL" id="LKHS01000007">
    <property type="protein sequence ID" value="KQH86256.1"/>
    <property type="molecule type" value="Genomic_DNA"/>
</dbReference>
<comment type="caution">
    <text evidence="6">The sequence shown here is derived from an EMBL/GenBank/DDBJ whole genome shotgun (WGS) entry which is preliminary data.</text>
</comment>
<gene>
    <name evidence="6" type="ORF">AMR76_09485</name>
</gene>
<evidence type="ECO:0000256" key="1">
    <source>
        <dbReference type="ARBA" id="ARBA00009437"/>
    </source>
</evidence>
<evidence type="ECO:0000256" key="4">
    <source>
        <dbReference type="ARBA" id="ARBA00023163"/>
    </source>
</evidence>
<dbReference type="SUPFAM" id="SSF46785">
    <property type="entry name" value="Winged helix' DNA-binding domain"/>
    <property type="match status" value="1"/>
</dbReference>